<dbReference type="InterPro" id="IPR004864">
    <property type="entry name" value="LEA_2"/>
</dbReference>
<dbReference type="EMBL" id="VOIH02000011">
    <property type="protein sequence ID" value="KAF3432914.1"/>
    <property type="molecule type" value="Genomic_DNA"/>
</dbReference>
<dbReference type="GO" id="GO:0016020">
    <property type="term" value="C:membrane"/>
    <property type="evidence" value="ECO:0007669"/>
    <property type="project" value="UniProtKB-SubCell"/>
</dbReference>
<keyword evidence="2 5" id="KW-0812">Transmembrane</keyword>
<dbReference type="GO" id="GO:0098542">
    <property type="term" value="P:defense response to other organism"/>
    <property type="evidence" value="ECO:0007669"/>
    <property type="project" value="InterPro"/>
</dbReference>
<accession>A0A8K0DRG1</accession>
<keyword evidence="3 5" id="KW-1133">Transmembrane helix</keyword>
<evidence type="ECO:0000256" key="2">
    <source>
        <dbReference type="ARBA" id="ARBA00022692"/>
    </source>
</evidence>
<organism evidence="7 8">
    <name type="scientific">Rhamnella rubrinervis</name>
    <dbReference type="NCBI Taxonomy" id="2594499"/>
    <lineage>
        <taxon>Eukaryota</taxon>
        <taxon>Viridiplantae</taxon>
        <taxon>Streptophyta</taxon>
        <taxon>Embryophyta</taxon>
        <taxon>Tracheophyta</taxon>
        <taxon>Spermatophyta</taxon>
        <taxon>Magnoliopsida</taxon>
        <taxon>eudicotyledons</taxon>
        <taxon>Gunneridae</taxon>
        <taxon>Pentapetalae</taxon>
        <taxon>rosids</taxon>
        <taxon>fabids</taxon>
        <taxon>Rosales</taxon>
        <taxon>Rhamnaceae</taxon>
        <taxon>rhamnoid group</taxon>
        <taxon>Rhamneae</taxon>
        <taxon>Rhamnella</taxon>
    </lineage>
</organism>
<evidence type="ECO:0000313" key="8">
    <source>
        <dbReference type="Proteomes" id="UP000796880"/>
    </source>
</evidence>
<sequence length="192" mass="20967">MTTGSKLDGSKRKRNICFCIIAGTIAHIIFILLFVLLILRIRNPKVRLASVSVETASLNSSSSASPSFNLKLVAQVTVKNNNFGQLRFHNSTATISYRGTEVGEATIVKARAKARSTKKLNVTVLVNSDKVSKNSHLGSDISSKNLTFTAYAKLEGKVHLFLIYKKKIKPAQMNCTFIINTATKGVSDLSCM</sequence>
<evidence type="ECO:0000256" key="5">
    <source>
        <dbReference type="SAM" id="Phobius"/>
    </source>
</evidence>
<evidence type="ECO:0000256" key="4">
    <source>
        <dbReference type="ARBA" id="ARBA00023136"/>
    </source>
</evidence>
<protein>
    <recommendedName>
        <fullName evidence="6">Late embryogenesis abundant protein LEA-2 subgroup domain-containing protein</fullName>
    </recommendedName>
</protein>
<dbReference type="Pfam" id="PF03168">
    <property type="entry name" value="LEA_2"/>
    <property type="match status" value="1"/>
</dbReference>
<dbReference type="SUPFAM" id="SSF117070">
    <property type="entry name" value="LEA14-like"/>
    <property type="match status" value="1"/>
</dbReference>
<gene>
    <name evidence="7" type="ORF">FNV43_RR24016</name>
</gene>
<keyword evidence="8" id="KW-1185">Reference proteome</keyword>
<dbReference type="InterPro" id="IPR044839">
    <property type="entry name" value="NDR1-like"/>
</dbReference>
<evidence type="ECO:0000259" key="6">
    <source>
        <dbReference type="Pfam" id="PF03168"/>
    </source>
</evidence>
<name>A0A8K0DRG1_9ROSA</name>
<proteinExistence type="predicted"/>
<feature type="transmembrane region" description="Helical" evidence="5">
    <location>
        <begin position="16"/>
        <end position="39"/>
    </location>
</feature>
<feature type="domain" description="Late embryogenesis abundant protein LEA-2 subgroup" evidence="6">
    <location>
        <begin position="76"/>
        <end position="162"/>
    </location>
</feature>
<dbReference type="AlphaFoldDB" id="A0A8K0DRG1"/>
<dbReference type="PANTHER" id="PTHR31234:SF65">
    <property type="entry name" value="LATE EMBRYOGENESIS ABUNDANT PROTEIN, LEA_2 SUBGROUP"/>
    <property type="match status" value="1"/>
</dbReference>
<keyword evidence="4 5" id="KW-0472">Membrane</keyword>
<dbReference type="PANTHER" id="PTHR31234">
    <property type="entry name" value="LATE EMBRYOGENESIS ABUNDANT (LEA) HYDROXYPROLINE-RICH GLYCOPROTEIN FAMILY"/>
    <property type="match status" value="1"/>
</dbReference>
<dbReference type="Gene3D" id="2.60.40.1820">
    <property type="match status" value="1"/>
</dbReference>
<comment type="subcellular location">
    <subcellularLocation>
        <location evidence="1">Membrane</location>
        <topology evidence="1">Single-pass membrane protein</topology>
    </subcellularLocation>
</comment>
<dbReference type="OrthoDB" id="1894389at2759"/>
<comment type="caution">
    <text evidence="7">The sequence shown here is derived from an EMBL/GenBank/DDBJ whole genome shotgun (WGS) entry which is preliminary data.</text>
</comment>
<dbReference type="Proteomes" id="UP000796880">
    <property type="component" value="Unassembled WGS sequence"/>
</dbReference>
<evidence type="ECO:0000256" key="3">
    <source>
        <dbReference type="ARBA" id="ARBA00022989"/>
    </source>
</evidence>
<evidence type="ECO:0000256" key="1">
    <source>
        <dbReference type="ARBA" id="ARBA00004167"/>
    </source>
</evidence>
<reference evidence="7" key="1">
    <citation type="submission" date="2020-03" db="EMBL/GenBank/DDBJ databases">
        <title>A high-quality chromosome-level genome assembly of a woody plant with both climbing and erect habits, Rhamnella rubrinervis.</title>
        <authorList>
            <person name="Lu Z."/>
            <person name="Yang Y."/>
            <person name="Zhu X."/>
            <person name="Sun Y."/>
        </authorList>
    </citation>
    <scope>NUCLEOTIDE SEQUENCE</scope>
    <source>
        <strain evidence="7">BYM</strain>
        <tissue evidence="7">Leaf</tissue>
    </source>
</reference>
<evidence type="ECO:0000313" key="7">
    <source>
        <dbReference type="EMBL" id="KAF3432914.1"/>
    </source>
</evidence>